<reference evidence="1 2" key="1">
    <citation type="submission" date="2020-04" db="EMBL/GenBank/DDBJ databases">
        <authorList>
            <person name="Zhang R."/>
            <person name="Schippers A."/>
        </authorList>
    </citation>
    <scope>NUCLEOTIDE SEQUENCE [LARGE SCALE GENOMIC DNA]</scope>
    <source>
        <strain evidence="1 2">DSM 109850</strain>
    </source>
</reference>
<organism evidence="1 2">
    <name type="scientific">Sulfobacillus harzensis</name>
    <dbReference type="NCBI Taxonomy" id="2729629"/>
    <lineage>
        <taxon>Bacteria</taxon>
        <taxon>Bacillati</taxon>
        <taxon>Bacillota</taxon>
        <taxon>Clostridia</taxon>
        <taxon>Eubacteriales</taxon>
        <taxon>Clostridiales Family XVII. Incertae Sedis</taxon>
        <taxon>Sulfobacillus</taxon>
    </lineage>
</organism>
<comment type="caution">
    <text evidence="1">The sequence shown here is derived from an EMBL/GenBank/DDBJ whole genome shotgun (WGS) entry which is preliminary data.</text>
</comment>
<keyword evidence="2" id="KW-1185">Reference proteome</keyword>
<evidence type="ECO:0000313" key="2">
    <source>
        <dbReference type="Proteomes" id="UP000533476"/>
    </source>
</evidence>
<protein>
    <submittedName>
        <fullName evidence="1">Uncharacterized protein</fullName>
    </submittedName>
</protein>
<dbReference type="EMBL" id="JABBVZ010000018">
    <property type="protein sequence ID" value="NMP22203.1"/>
    <property type="molecule type" value="Genomic_DNA"/>
</dbReference>
<dbReference type="AlphaFoldDB" id="A0A7Y0Q1L1"/>
<accession>A0A7Y0Q1L1</accession>
<dbReference type="Proteomes" id="UP000533476">
    <property type="component" value="Unassembled WGS sequence"/>
</dbReference>
<name>A0A7Y0Q1L1_9FIRM</name>
<dbReference type="RefSeq" id="WP_169098289.1">
    <property type="nucleotide sequence ID" value="NZ_JABBVZ010000018.1"/>
</dbReference>
<sequence length="327" mass="34911">MASNFGAGTIKDAAKYWLEQIPYTVQVNNLAAGASEPLFAVRNWNNPANPAGVYVELTAVGASPWPGAQLVIRADSAQQRYDLATFPANLQPVSVGAGAFDQLSVQVTNPTQTTIPALYLTYVVTVWRDPVAMKLLRGGRLTSQDQQVLRMLGVQNPSLFIGRGHVPLNIDGIIRTSVDNRQVAVNRPYGLMTTIQAGQQTTIPAYLAAANQMLVLRSIAVGANPEDGVTLTVDRDNDPGHVVVNAWPGDVDHPMACFVPALETITVHVSATQVPSAAIPVQLGIQRVALSELWTTRLGQTSLAELQQALGTSAGQQVYSRVEAGVL</sequence>
<proteinExistence type="predicted"/>
<gene>
    <name evidence="1" type="ORF">HIJ39_07540</name>
</gene>
<evidence type="ECO:0000313" key="1">
    <source>
        <dbReference type="EMBL" id="NMP22203.1"/>
    </source>
</evidence>